<accession>A0A7G9FJB9</accession>
<organism evidence="1 2">
    <name type="scientific">Wujia chipingensis</name>
    <dbReference type="NCBI Taxonomy" id="2763670"/>
    <lineage>
        <taxon>Bacteria</taxon>
        <taxon>Bacillati</taxon>
        <taxon>Bacillota</taxon>
        <taxon>Clostridia</taxon>
        <taxon>Lachnospirales</taxon>
        <taxon>Lachnospiraceae</taxon>
        <taxon>Wujia</taxon>
    </lineage>
</organism>
<dbReference type="AlphaFoldDB" id="A0A7G9FJB9"/>
<keyword evidence="2" id="KW-1185">Reference proteome</keyword>
<dbReference type="KEGG" id="wcp:H9Q76_07755"/>
<evidence type="ECO:0000313" key="2">
    <source>
        <dbReference type="Proteomes" id="UP000515819"/>
    </source>
</evidence>
<dbReference type="EMBL" id="CP060632">
    <property type="protein sequence ID" value="QNL98650.1"/>
    <property type="molecule type" value="Genomic_DNA"/>
</dbReference>
<gene>
    <name evidence="1" type="ORF">H9Q76_07755</name>
</gene>
<dbReference type="RefSeq" id="WP_177980690.1">
    <property type="nucleotide sequence ID" value="NZ_CP060632.1"/>
</dbReference>
<proteinExistence type="predicted"/>
<dbReference type="Proteomes" id="UP000515819">
    <property type="component" value="Chromosome"/>
</dbReference>
<name>A0A7G9FJB9_9FIRM</name>
<sequence length="64" mass="7227">MEIDKVTFWGEHTTILGWYETLENIEKEIREIAGAINNGDGAYSLKYNAEIELGGFFGSSKIKK</sequence>
<evidence type="ECO:0000313" key="1">
    <source>
        <dbReference type="EMBL" id="QNL98650.1"/>
    </source>
</evidence>
<protein>
    <submittedName>
        <fullName evidence="1">Uncharacterized protein</fullName>
    </submittedName>
</protein>
<reference evidence="1 2" key="1">
    <citation type="submission" date="2020-08" db="EMBL/GenBank/DDBJ databases">
        <authorList>
            <person name="Liu C."/>
            <person name="Sun Q."/>
        </authorList>
    </citation>
    <scope>NUCLEOTIDE SEQUENCE [LARGE SCALE GENOMIC DNA]</scope>
    <source>
        <strain evidence="1 2">NSJ-4</strain>
    </source>
</reference>